<comment type="similarity">
    <text evidence="1">Belongs to the short-chain dehydrogenases/reductases (SDR) family.</text>
</comment>
<dbReference type="PRINTS" id="PR00080">
    <property type="entry name" value="SDRFAMILY"/>
</dbReference>
<dbReference type="CDD" id="cd05233">
    <property type="entry name" value="SDR_c"/>
    <property type="match status" value="1"/>
</dbReference>
<sequence length="257" mass="26475">MNGRKVAVVTGSGSGVGAATVLLFAQRGYDVVVNWSRSEREAQDSAAACRAAGADVLVQQADVADDAQCRALVAAAVGRWGRLDALVNNAAVSLFGAAAKWDALDPQAFHQVMGVNTVGAFQMVRAALSHLKETGGSIVNVSSIAGTLGIGSSAPYVASKGALNALTLYLARALAPQVRVNAVCPGLVTSRWFARGMGEAAADKVREGYEADVPLGRSCTPEDVAEAIVWLADGARTTTGELLALDGGMHLGRVARR</sequence>
<dbReference type="InterPro" id="IPR002347">
    <property type="entry name" value="SDR_fam"/>
</dbReference>
<dbReference type="PANTHER" id="PTHR43639:SF1">
    <property type="entry name" value="SHORT-CHAIN DEHYDROGENASE_REDUCTASE FAMILY PROTEIN"/>
    <property type="match status" value="1"/>
</dbReference>
<dbReference type="SUPFAM" id="SSF51735">
    <property type="entry name" value="NAD(P)-binding Rossmann-fold domains"/>
    <property type="match status" value="1"/>
</dbReference>
<proteinExistence type="inferred from homology"/>
<keyword evidence="2" id="KW-0560">Oxidoreductase</keyword>
<gene>
    <name evidence="4" type="ORF">GON04_08105</name>
</gene>
<dbReference type="RefSeq" id="WP_157397413.1">
    <property type="nucleotide sequence ID" value="NZ_WSEL01000003.1"/>
</dbReference>
<dbReference type="Pfam" id="PF13561">
    <property type="entry name" value="adh_short_C2"/>
    <property type="match status" value="1"/>
</dbReference>
<dbReference type="Gene3D" id="3.40.50.720">
    <property type="entry name" value="NAD(P)-binding Rossmann-like Domain"/>
    <property type="match status" value="1"/>
</dbReference>
<dbReference type="PRINTS" id="PR00081">
    <property type="entry name" value="GDHRDH"/>
</dbReference>
<dbReference type="FunFam" id="3.40.50.720:FF:000084">
    <property type="entry name" value="Short-chain dehydrogenase reductase"/>
    <property type="match status" value="1"/>
</dbReference>
<evidence type="ECO:0000259" key="3">
    <source>
        <dbReference type="SMART" id="SM00822"/>
    </source>
</evidence>
<dbReference type="EMBL" id="WSEL01000003">
    <property type="protein sequence ID" value="MVQ29406.1"/>
    <property type="molecule type" value="Genomic_DNA"/>
</dbReference>
<dbReference type="InterPro" id="IPR036291">
    <property type="entry name" value="NAD(P)-bd_dom_sf"/>
</dbReference>
<organism evidence="4 5">
    <name type="scientific">Ramlibacter pinisoli</name>
    <dbReference type="NCBI Taxonomy" id="2682844"/>
    <lineage>
        <taxon>Bacteria</taxon>
        <taxon>Pseudomonadati</taxon>
        <taxon>Pseudomonadota</taxon>
        <taxon>Betaproteobacteria</taxon>
        <taxon>Burkholderiales</taxon>
        <taxon>Comamonadaceae</taxon>
        <taxon>Ramlibacter</taxon>
    </lineage>
</organism>
<dbReference type="Proteomes" id="UP000469385">
    <property type="component" value="Unassembled WGS sequence"/>
</dbReference>
<reference evidence="4 5" key="1">
    <citation type="submission" date="2019-12" db="EMBL/GenBank/DDBJ databases">
        <authorList>
            <person name="Huq M.A."/>
        </authorList>
    </citation>
    <scope>NUCLEOTIDE SEQUENCE [LARGE SCALE GENOMIC DNA]</scope>
    <source>
        <strain evidence="4 5">MAH-25</strain>
    </source>
</reference>
<keyword evidence="5" id="KW-1185">Reference proteome</keyword>
<dbReference type="InterPro" id="IPR057326">
    <property type="entry name" value="KR_dom"/>
</dbReference>
<evidence type="ECO:0000256" key="2">
    <source>
        <dbReference type="ARBA" id="ARBA00023002"/>
    </source>
</evidence>
<accession>A0A6N8ITQ1</accession>
<dbReference type="SMART" id="SM00822">
    <property type="entry name" value="PKS_KR"/>
    <property type="match status" value="1"/>
</dbReference>
<name>A0A6N8ITQ1_9BURK</name>
<evidence type="ECO:0000256" key="1">
    <source>
        <dbReference type="ARBA" id="ARBA00006484"/>
    </source>
</evidence>
<dbReference type="AlphaFoldDB" id="A0A6N8ITQ1"/>
<dbReference type="PANTHER" id="PTHR43639">
    <property type="entry name" value="OXIDOREDUCTASE, SHORT-CHAIN DEHYDROGENASE/REDUCTASE FAMILY (AFU_ORTHOLOGUE AFUA_5G02870)"/>
    <property type="match status" value="1"/>
</dbReference>
<evidence type="ECO:0000313" key="4">
    <source>
        <dbReference type="EMBL" id="MVQ29406.1"/>
    </source>
</evidence>
<feature type="domain" description="Ketoreductase" evidence="3">
    <location>
        <begin position="5"/>
        <end position="191"/>
    </location>
</feature>
<dbReference type="GO" id="GO:0016491">
    <property type="term" value="F:oxidoreductase activity"/>
    <property type="evidence" value="ECO:0007669"/>
    <property type="project" value="UniProtKB-KW"/>
</dbReference>
<comment type="caution">
    <text evidence="4">The sequence shown here is derived from an EMBL/GenBank/DDBJ whole genome shotgun (WGS) entry which is preliminary data.</text>
</comment>
<protein>
    <submittedName>
        <fullName evidence="4">SDR family oxidoreductase</fullName>
    </submittedName>
</protein>
<evidence type="ECO:0000313" key="5">
    <source>
        <dbReference type="Proteomes" id="UP000469385"/>
    </source>
</evidence>